<reference evidence="4" key="1">
    <citation type="journal article" date="2019" name="Int. J. Syst. Evol. Microbiol.">
        <title>The Global Catalogue of Microorganisms (GCM) 10K type strain sequencing project: providing services to taxonomists for standard genome sequencing and annotation.</title>
        <authorList>
            <consortium name="The Broad Institute Genomics Platform"/>
            <consortium name="The Broad Institute Genome Sequencing Center for Infectious Disease"/>
            <person name="Wu L."/>
            <person name="Ma J."/>
        </authorList>
    </citation>
    <scope>NUCLEOTIDE SEQUENCE [LARGE SCALE GENOMIC DNA]</scope>
    <source>
        <strain evidence="4">JCM 30331</strain>
    </source>
</reference>
<dbReference type="PROSITE" id="PS50110">
    <property type="entry name" value="RESPONSE_REGULATORY"/>
    <property type="match status" value="1"/>
</dbReference>
<dbReference type="InterPro" id="IPR001789">
    <property type="entry name" value="Sig_transdc_resp-reg_receiver"/>
</dbReference>
<evidence type="ECO:0000259" key="2">
    <source>
        <dbReference type="PROSITE" id="PS50110"/>
    </source>
</evidence>
<dbReference type="Proteomes" id="UP000647587">
    <property type="component" value="Unassembled WGS sequence"/>
</dbReference>
<dbReference type="RefSeq" id="WP_189005217.1">
    <property type="nucleotide sequence ID" value="NZ_BMPP01000003.1"/>
</dbReference>
<accession>A0ABQ2ERU0</accession>
<feature type="modified residue" description="4-aspartylphosphate" evidence="1">
    <location>
        <position position="62"/>
    </location>
</feature>
<name>A0ABQ2ERU0_9DEIO</name>
<evidence type="ECO:0000256" key="1">
    <source>
        <dbReference type="PROSITE-ProRule" id="PRU00169"/>
    </source>
</evidence>
<dbReference type="SUPFAM" id="SSF52172">
    <property type="entry name" value="CheY-like"/>
    <property type="match status" value="1"/>
</dbReference>
<dbReference type="PANTHER" id="PTHR44520">
    <property type="entry name" value="RESPONSE REGULATOR RCP1-RELATED"/>
    <property type="match status" value="1"/>
</dbReference>
<dbReference type="InterPro" id="IPR011006">
    <property type="entry name" value="CheY-like_superfamily"/>
</dbReference>
<protein>
    <submittedName>
        <fullName evidence="3">Response regulator</fullName>
    </submittedName>
</protein>
<dbReference type="CDD" id="cd17557">
    <property type="entry name" value="REC_Rcp-like"/>
    <property type="match status" value="1"/>
</dbReference>
<comment type="caution">
    <text evidence="3">The sequence shown here is derived from an EMBL/GenBank/DDBJ whole genome shotgun (WGS) entry which is preliminary data.</text>
</comment>
<dbReference type="Pfam" id="PF00072">
    <property type="entry name" value="Response_reg"/>
    <property type="match status" value="1"/>
</dbReference>
<organism evidence="3 4">
    <name type="scientific">Deinococcus malanensis</name>
    <dbReference type="NCBI Taxonomy" id="1706855"/>
    <lineage>
        <taxon>Bacteria</taxon>
        <taxon>Thermotogati</taxon>
        <taxon>Deinococcota</taxon>
        <taxon>Deinococci</taxon>
        <taxon>Deinococcales</taxon>
        <taxon>Deinococcaceae</taxon>
        <taxon>Deinococcus</taxon>
    </lineage>
</organism>
<dbReference type="Gene3D" id="3.40.50.2300">
    <property type="match status" value="1"/>
</dbReference>
<keyword evidence="1" id="KW-0597">Phosphoprotein</keyword>
<feature type="domain" description="Response regulatory" evidence="2">
    <location>
        <begin position="9"/>
        <end position="129"/>
    </location>
</feature>
<dbReference type="PANTHER" id="PTHR44520:SF2">
    <property type="entry name" value="RESPONSE REGULATOR RCP1"/>
    <property type="match status" value="1"/>
</dbReference>
<evidence type="ECO:0000313" key="4">
    <source>
        <dbReference type="Proteomes" id="UP000647587"/>
    </source>
</evidence>
<sequence length="154" mass="16867">MLQRSVRTLVLLVEDNPLDLELAQIALKASDICCEVQVAQDGVEALDVLQQQRVRPTLVLLDLNMPRVNGLEVLRAMQEDMELRQVPVVVFTTSAQPVDLAACLSAGAADYLVKPVDLDDLVVILNRLHRRWLSPVAGVAPANCSVQMGQKSDT</sequence>
<proteinExistence type="predicted"/>
<dbReference type="EMBL" id="BMPP01000003">
    <property type="protein sequence ID" value="GGK19102.1"/>
    <property type="molecule type" value="Genomic_DNA"/>
</dbReference>
<evidence type="ECO:0000313" key="3">
    <source>
        <dbReference type="EMBL" id="GGK19102.1"/>
    </source>
</evidence>
<keyword evidence="4" id="KW-1185">Reference proteome</keyword>
<dbReference type="InterPro" id="IPR052893">
    <property type="entry name" value="TCS_response_regulator"/>
</dbReference>
<dbReference type="SMART" id="SM00448">
    <property type="entry name" value="REC"/>
    <property type="match status" value="1"/>
</dbReference>
<gene>
    <name evidence="3" type="ORF">GCM10008955_10660</name>
</gene>